<feature type="region of interest" description="Disordered" evidence="1">
    <location>
        <begin position="211"/>
        <end position="239"/>
    </location>
</feature>
<dbReference type="RefSeq" id="WP_267532084.1">
    <property type="nucleotide sequence ID" value="NZ_JAPNKA010000001.1"/>
</dbReference>
<feature type="compositionally biased region" description="Basic and acidic residues" evidence="1">
    <location>
        <begin position="7"/>
        <end position="36"/>
    </location>
</feature>
<gene>
    <name evidence="2" type="ORF">OV287_01095</name>
</gene>
<evidence type="ECO:0000313" key="3">
    <source>
        <dbReference type="Proteomes" id="UP001207654"/>
    </source>
</evidence>
<dbReference type="Proteomes" id="UP001207654">
    <property type="component" value="Unassembled WGS sequence"/>
</dbReference>
<reference evidence="2 3" key="1">
    <citation type="submission" date="2022-11" db="EMBL/GenBank/DDBJ databases">
        <title>Minimal conservation of predation-associated metabolite biosynthetic gene clusters underscores biosynthetic potential of Myxococcota including descriptions for ten novel species: Archangium lansinium sp. nov., Myxococcus landrumus sp. nov., Nannocystis bai.</title>
        <authorList>
            <person name="Ahearne A."/>
            <person name="Stevens C."/>
            <person name="Phillips K."/>
        </authorList>
    </citation>
    <scope>NUCLEOTIDE SEQUENCE [LARGE SCALE GENOMIC DNA]</scope>
    <source>
        <strain evidence="2 3">MIWBW</strain>
    </source>
</reference>
<feature type="region of interest" description="Disordered" evidence="1">
    <location>
        <begin position="290"/>
        <end position="321"/>
    </location>
</feature>
<sequence>MGAGRVGDGRAAEAGRRSAEEAARRAAEEAARRAAEAARQAAEAARQAAEAARRAAEAQHQQSSFEPAGPKNRLSLDGQGAPASSLFTENSKDNKVNCLDQAADWVNKSSPELQSRSELVFLEDSRGGAEGQAGHVVVRQGERVLDPSSGKSYDDMKSYLKEKPHYSEAGSIPGTTAAKVFSTEAGSPERAKALADAKVSPELQRMMVADPSVPSEAPNAATATPQEVKVPGQPGPVSVEFSKTLEKDVKKKDGYTTVKLTAEMEASANGTLDLKKVSVGGGVSTNKSQTYEVKMKDEDFEKLKRGEIPPPHPLKPETVPDKASVTMEASQLKGWSGEAGVDVLGVELGLGEEHKSGKGLSIQTERDGDKVKVTGGPTELLESGLSVSVGAGPAKLSLTGTTELTHYKLRTAEFDLSNKEGRAAFDKYATSGELPFKDGNGVSGAAKVEKLDLSSKTTLEAALGPLEGSVDVVPESSNSIVETTHPDGSKDATMELKRSNGHELNYERHIDANGKEDFSKQKFSLFMKGMEGDVEEMYAQAYLVDQHKFDKENDVHLSFTPDQMTQLSQRARDYVAKMDQLSPQGWQTRTQGDAFIDALAKAKHPGDVANALTQYSSDPNWMGDAMTRLRLTVDRDTPLPGDITARNRND</sequence>
<evidence type="ECO:0000313" key="2">
    <source>
        <dbReference type="EMBL" id="MCY1073067.1"/>
    </source>
</evidence>
<protein>
    <submittedName>
        <fullName evidence="2">Uncharacterized protein</fullName>
    </submittedName>
</protein>
<feature type="compositionally biased region" description="Low complexity" evidence="1">
    <location>
        <begin position="37"/>
        <end position="50"/>
    </location>
</feature>
<comment type="caution">
    <text evidence="2">The sequence shown here is derived from an EMBL/GenBank/DDBJ whole genome shotgun (WGS) entry which is preliminary data.</text>
</comment>
<proteinExistence type="predicted"/>
<feature type="region of interest" description="Disordered" evidence="1">
    <location>
        <begin position="1"/>
        <end position="94"/>
    </location>
</feature>
<evidence type="ECO:0000256" key="1">
    <source>
        <dbReference type="SAM" id="MobiDB-lite"/>
    </source>
</evidence>
<dbReference type="EMBL" id="JAPNKA010000001">
    <property type="protein sequence ID" value="MCY1073067.1"/>
    <property type="molecule type" value="Genomic_DNA"/>
</dbReference>
<keyword evidence="3" id="KW-1185">Reference proteome</keyword>
<feature type="compositionally biased region" description="Basic and acidic residues" evidence="1">
    <location>
        <begin position="293"/>
        <end position="307"/>
    </location>
</feature>
<organism evidence="2 3">
    <name type="scientific">Archangium lansingense</name>
    <dbReference type="NCBI Taxonomy" id="2995310"/>
    <lineage>
        <taxon>Bacteria</taxon>
        <taxon>Pseudomonadati</taxon>
        <taxon>Myxococcota</taxon>
        <taxon>Myxococcia</taxon>
        <taxon>Myxococcales</taxon>
        <taxon>Cystobacterineae</taxon>
        <taxon>Archangiaceae</taxon>
        <taxon>Archangium</taxon>
    </lineage>
</organism>
<feature type="region of interest" description="Disordered" evidence="1">
    <location>
        <begin position="126"/>
        <end position="156"/>
    </location>
</feature>
<name>A0ABT3ZUH5_9BACT</name>
<accession>A0ABT3ZUH5</accession>